<dbReference type="Proteomes" id="UP000736335">
    <property type="component" value="Unassembled WGS sequence"/>
</dbReference>
<protein>
    <recommendedName>
        <fullName evidence="4">Zn(2)-C6 fungal-type domain-containing protein</fullName>
    </recommendedName>
</protein>
<organism evidence="2 3">
    <name type="scientific">Thelephora terrestris</name>
    <dbReference type="NCBI Taxonomy" id="56493"/>
    <lineage>
        <taxon>Eukaryota</taxon>
        <taxon>Fungi</taxon>
        <taxon>Dikarya</taxon>
        <taxon>Basidiomycota</taxon>
        <taxon>Agaricomycotina</taxon>
        <taxon>Agaricomycetes</taxon>
        <taxon>Thelephorales</taxon>
        <taxon>Thelephoraceae</taxon>
        <taxon>Thelephora</taxon>
    </lineage>
</organism>
<feature type="compositionally biased region" description="Polar residues" evidence="1">
    <location>
        <begin position="98"/>
        <end position="111"/>
    </location>
</feature>
<feature type="region of interest" description="Disordered" evidence="1">
    <location>
        <begin position="166"/>
        <end position="216"/>
    </location>
</feature>
<evidence type="ECO:0000313" key="3">
    <source>
        <dbReference type="Proteomes" id="UP000736335"/>
    </source>
</evidence>
<evidence type="ECO:0008006" key="4">
    <source>
        <dbReference type="Google" id="ProtNLM"/>
    </source>
</evidence>
<feature type="region of interest" description="Disordered" evidence="1">
    <location>
        <begin position="95"/>
        <end position="138"/>
    </location>
</feature>
<evidence type="ECO:0000313" key="2">
    <source>
        <dbReference type="EMBL" id="KAF9778835.1"/>
    </source>
</evidence>
<name>A0A9P6L1N6_9AGAM</name>
<dbReference type="EMBL" id="WIUZ02000021">
    <property type="protein sequence ID" value="KAF9778835.1"/>
    <property type="molecule type" value="Genomic_DNA"/>
</dbReference>
<evidence type="ECO:0000256" key="1">
    <source>
        <dbReference type="SAM" id="MobiDB-lite"/>
    </source>
</evidence>
<sequence length="216" mass="22886">MRSALVSDLGRKDHKLLTVRNPCELCLKAGTACQVPRSAPENACTSCRSKRKGCSIKGVKAPRKFITRQEKLKEGLDAVSAEMGEMLALIERLEEESQQSATGNGNEGQKSCESEGEGVEETAGDADEASSIGNLDGEINNMFGDGGSFDDMFGDGRSFDDMFGDGQSFDDMFGDGQSFDDVDANDFGGLDDVDDFDGADNFDGVDDLGDVGGSVA</sequence>
<dbReference type="AlphaFoldDB" id="A0A9P6L1N6"/>
<comment type="caution">
    <text evidence="2">The sequence shown here is derived from an EMBL/GenBank/DDBJ whole genome shotgun (WGS) entry which is preliminary data.</text>
</comment>
<reference evidence="2" key="1">
    <citation type="journal article" date="2020" name="Nat. Commun.">
        <title>Large-scale genome sequencing of mycorrhizal fungi provides insights into the early evolution of symbiotic traits.</title>
        <authorList>
            <person name="Miyauchi S."/>
            <person name="Kiss E."/>
            <person name="Kuo A."/>
            <person name="Drula E."/>
            <person name="Kohler A."/>
            <person name="Sanchez-Garcia M."/>
            <person name="Morin E."/>
            <person name="Andreopoulos B."/>
            <person name="Barry K.W."/>
            <person name="Bonito G."/>
            <person name="Buee M."/>
            <person name="Carver A."/>
            <person name="Chen C."/>
            <person name="Cichocki N."/>
            <person name="Clum A."/>
            <person name="Culley D."/>
            <person name="Crous P.W."/>
            <person name="Fauchery L."/>
            <person name="Girlanda M."/>
            <person name="Hayes R.D."/>
            <person name="Keri Z."/>
            <person name="LaButti K."/>
            <person name="Lipzen A."/>
            <person name="Lombard V."/>
            <person name="Magnuson J."/>
            <person name="Maillard F."/>
            <person name="Murat C."/>
            <person name="Nolan M."/>
            <person name="Ohm R.A."/>
            <person name="Pangilinan J."/>
            <person name="Pereira M.F."/>
            <person name="Perotto S."/>
            <person name="Peter M."/>
            <person name="Pfister S."/>
            <person name="Riley R."/>
            <person name="Sitrit Y."/>
            <person name="Stielow J.B."/>
            <person name="Szollosi G."/>
            <person name="Zifcakova L."/>
            <person name="Stursova M."/>
            <person name="Spatafora J.W."/>
            <person name="Tedersoo L."/>
            <person name="Vaario L.M."/>
            <person name="Yamada A."/>
            <person name="Yan M."/>
            <person name="Wang P."/>
            <person name="Xu J."/>
            <person name="Bruns T."/>
            <person name="Baldrian P."/>
            <person name="Vilgalys R."/>
            <person name="Dunand C."/>
            <person name="Henrissat B."/>
            <person name="Grigoriev I.V."/>
            <person name="Hibbett D."/>
            <person name="Nagy L.G."/>
            <person name="Martin F.M."/>
        </authorList>
    </citation>
    <scope>NUCLEOTIDE SEQUENCE</scope>
    <source>
        <strain evidence="2">UH-Tt-Lm1</strain>
    </source>
</reference>
<accession>A0A9P6L1N6</accession>
<feature type="compositionally biased region" description="Acidic residues" evidence="1">
    <location>
        <begin position="178"/>
        <end position="209"/>
    </location>
</feature>
<keyword evidence="3" id="KW-1185">Reference proteome</keyword>
<proteinExistence type="predicted"/>
<reference evidence="2" key="2">
    <citation type="submission" date="2020-11" db="EMBL/GenBank/DDBJ databases">
        <authorList>
            <consortium name="DOE Joint Genome Institute"/>
            <person name="Kuo A."/>
            <person name="Miyauchi S."/>
            <person name="Kiss E."/>
            <person name="Drula E."/>
            <person name="Kohler A."/>
            <person name="Sanchez-Garcia M."/>
            <person name="Andreopoulos B."/>
            <person name="Barry K.W."/>
            <person name="Bonito G."/>
            <person name="Buee M."/>
            <person name="Carver A."/>
            <person name="Chen C."/>
            <person name="Cichocki N."/>
            <person name="Clum A."/>
            <person name="Culley D."/>
            <person name="Crous P.W."/>
            <person name="Fauchery L."/>
            <person name="Girlanda M."/>
            <person name="Hayes R."/>
            <person name="Keri Z."/>
            <person name="Labutti K."/>
            <person name="Lipzen A."/>
            <person name="Lombard V."/>
            <person name="Magnuson J."/>
            <person name="Maillard F."/>
            <person name="Morin E."/>
            <person name="Murat C."/>
            <person name="Nolan M."/>
            <person name="Ohm R."/>
            <person name="Pangilinan J."/>
            <person name="Pereira M."/>
            <person name="Perotto S."/>
            <person name="Peter M."/>
            <person name="Riley R."/>
            <person name="Sitrit Y."/>
            <person name="Stielow B."/>
            <person name="Szollosi G."/>
            <person name="Zifcakova L."/>
            <person name="Stursova M."/>
            <person name="Spatafora J.W."/>
            <person name="Tedersoo L."/>
            <person name="Vaario L.-M."/>
            <person name="Yamada A."/>
            <person name="Yan M."/>
            <person name="Wang P."/>
            <person name="Xu J."/>
            <person name="Bruns T."/>
            <person name="Baldrian P."/>
            <person name="Vilgalys R."/>
            <person name="Henrissat B."/>
            <person name="Grigoriev I.V."/>
            <person name="Hibbett D."/>
            <person name="Nagy L.G."/>
            <person name="Martin F.M."/>
        </authorList>
    </citation>
    <scope>NUCLEOTIDE SEQUENCE</scope>
    <source>
        <strain evidence="2">UH-Tt-Lm1</strain>
    </source>
</reference>
<gene>
    <name evidence="2" type="ORF">BJ322DRAFT_1024713</name>
</gene>
<feature type="compositionally biased region" description="Acidic residues" evidence="1">
    <location>
        <begin position="114"/>
        <end position="128"/>
    </location>
</feature>